<organism evidence="5 6">
    <name type="scientific">Talaromyces pinophilus</name>
    <name type="common">Penicillium pinophilum</name>
    <dbReference type="NCBI Taxonomy" id="128442"/>
    <lineage>
        <taxon>Eukaryota</taxon>
        <taxon>Fungi</taxon>
        <taxon>Dikarya</taxon>
        <taxon>Ascomycota</taxon>
        <taxon>Pezizomycotina</taxon>
        <taxon>Eurotiomycetes</taxon>
        <taxon>Eurotiomycetidae</taxon>
        <taxon>Eurotiales</taxon>
        <taxon>Trichocomaceae</taxon>
        <taxon>Talaromyces</taxon>
        <taxon>Talaromyces sect. Talaromyces</taxon>
    </lineage>
</organism>
<evidence type="ECO:0000313" key="6">
    <source>
        <dbReference type="Proteomes" id="UP000053095"/>
    </source>
</evidence>
<dbReference type="GO" id="GO:0001228">
    <property type="term" value="F:DNA-binding transcription activator activity, RNA polymerase II-specific"/>
    <property type="evidence" value="ECO:0007669"/>
    <property type="project" value="TreeGrafter"/>
</dbReference>
<evidence type="ECO:0000313" key="5">
    <source>
        <dbReference type="EMBL" id="GAM35916.1"/>
    </source>
</evidence>
<gene>
    <name evidence="5" type="ORF">TCE0_018f04613</name>
</gene>
<evidence type="ECO:0000256" key="2">
    <source>
        <dbReference type="ARBA" id="ARBA00023163"/>
    </source>
</evidence>
<sequence>MRKCDETRPKCVNCNVSERQCSFEEMAPKANALVRPSRVESKLTPKASDDLSVSPSSSAQVVGADDSPPVNKLHLELLHHFVTDMLSFTGIDKFSVEGSATDITKYILTASYLMNQILAFSALHLSVIRPDRRDFYQYHAAQLQTHALSEFNGTKLDISADNCVPMFLFSSCLAMHVLSEKLLFRPHGFESFLDQFIQSLRMHRGVRAISGQSWHLLLQSPLAPILETEGKRLEHNSSRSEILELLALVDAMPLDAAIGTVYRQSIEDLQKAYNGTQSPPSDFSMIGPIISWPVIIPSEYIDLLSERQPEALAILSHFGVLLHMHRDVWTFGDSGFYLISSINEYLGPQWKNWLRWPNSFLCQCD</sequence>
<evidence type="ECO:0000256" key="1">
    <source>
        <dbReference type="ARBA" id="ARBA00023015"/>
    </source>
</evidence>
<dbReference type="InterPro" id="IPR053157">
    <property type="entry name" value="Sterol_Uptake_Regulator"/>
</dbReference>
<accession>A0A510NUL0</accession>
<feature type="region of interest" description="Disordered" evidence="4">
    <location>
        <begin position="43"/>
        <end position="65"/>
    </location>
</feature>
<keyword evidence="1" id="KW-0805">Transcription regulation</keyword>
<keyword evidence="2" id="KW-0804">Transcription</keyword>
<dbReference type="EMBL" id="DF933814">
    <property type="protein sequence ID" value="GAM35916.1"/>
    <property type="molecule type" value="Genomic_DNA"/>
</dbReference>
<dbReference type="PANTHER" id="PTHR47784:SF4">
    <property type="entry name" value="ZN(II)2CYS6 TRANSCRIPTION FACTOR (EUROFUNG)"/>
    <property type="match status" value="1"/>
</dbReference>
<keyword evidence="6" id="KW-1185">Reference proteome</keyword>
<name>A0A510NUL0_TALPI</name>
<dbReference type="PANTHER" id="PTHR47784">
    <property type="entry name" value="STEROL UPTAKE CONTROL PROTEIN 2"/>
    <property type="match status" value="1"/>
</dbReference>
<dbReference type="Proteomes" id="UP000053095">
    <property type="component" value="Unassembled WGS sequence"/>
</dbReference>
<dbReference type="GO" id="GO:0008270">
    <property type="term" value="F:zinc ion binding"/>
    <property type="evidence" value="ECO:0007669"/>
    <property type="project" value="InterPro"/>
</dbReference>
<dbReference type="CDD" id="cd00067">
    <property type="entry name" value="GAL4"/>
    <property type="match status" value="1"/>
</dbReference>
<evidence type="ECO:0000256" key="3">
    <source>
        <dbReference type="ARBA" id="ARBA00023242"/>
    </source>
</evidence>
<protein>
    <recommendedName>
        <fullName evidence="7">Zn(2)-C6 fungal-type domain-containing protein</fullName>
    </recommendedName>
</protein>
<reference evidence="6" key="1">
    <citation type="journal article" date="2015" name="Genome Announc.">
        <title>Draft genome sequence of Talaromyces cellulolyticus strain Y-94, a source of lignocellulosic biomass-degrading enzymes.</title>
        <authorList>
            <person name="Fujii T."/>
            <person name="Koike H."/>
            <person name="Sawayama S."/>
            <person name="Yano S."/>
            <person name="Inoue H."/>
        </authorList>
    </citation>
    <scope>NUCLEOTIDE SEQUENCE [LARGE SCALE GENOMIC DNA]</scope>
    <source>
        <strain evidence="6">Y-94</strain>
    </source>
</reference>
<proteinExistence type="predicted"/>
<dbReference type="AlphaFoldDB" id="A0A510NUL0"/>
<evidence type="ECO:0008006" key="7">
    <source>
        <dbReference type="Google" id="ProtNLM"/>
    </source>
</evidence>
<dbReference type="InterPro" id="IPR001138">
    <property type="entry name" value="Zn2Cys6_DnaBD"/>
</dbReference>
<evidence type="ECO:0000256" key="4">
    <source>
        <dbReference type="SAM" id="MobiDB-lite"/>
    </source>
</evidence>
<keyword evidence="3" id="KW-0539">Nucleus</keyword>